<feature type="compositionally biased region" description="Basic and acidic residues" evidence="3">
    <location>
        <begin position="86"/>
        <end position="114"/>
    </location>
</feature>
<evidence type="ECO:0000313" key="4">
    <source>
        <dbReference type="EMBL" id="PKI82977.1"/>
    </source>
</evidence>
<dbReference type="Proteomes" id="UP000232875">
    <property type="component" value="Unassembled WGS sequence"/>
</dbReference>
<dbReference type="PANTHER" id="PTHR41805:SF1">
    <property type="entry name" value="RRNA-PROCESSING PROTEIN FYV7"/>
    <property type="match status" value="1"/>
</dbReference>
<dbReference type="AlphaFoldDB" id="A0A2N1J8U3"/>
<accession>A0A2N1J8U3</accession>
<keyword evidence="5" id="KW-1185">Reference proteome</keyword>
<evidence type="ECO:0000256" key="3">
    <source>
        <dbReference type="SAM" id="MobiDB-lite"/>
    </source>
</evidence>
<organism evidence="4 5">
    <name type="scientific">Malassezia vespertilionis</name>
    <dbReference type="NCBI Taxonomy" id="2020962"/>
    <lineage>
        <taxon>Eukaryota</taxon>
        <taxon>Fungi</taxon>
        <taxon>Dikarya</taxon>
        <taxon>Basidiomycota</taxon>
        <taxon>Ustilaginomycotina</taxon>
        <taxon>Malasseziomycetes</taxon>
        <taxon>Malasseziales</taxon>
        <taxon>Malasseziaceae</taxon>
        <taxon>Malassezia</taxon>
    </lineage>
</organism>
<gene>
    <name evidence="4" type="ORF">MVES_002966</name>
</gene>
<feature type="compositionally biased region" description="Basic and acidic residues" evidence="3">
    <location>
        <begin position="29"/>
        <end position="39"/>
    </location>
</feature>
<dbReference type="Pfam" id="PF08524">
    <property type="entry name" value="rRNA_processing"/>
    <property type="match status" value="1"/>
</dbReference>
<dbReference type="InterPro" id="IPR013730">
    <property type="entry name" value="Fyv7/TAP26"/>
</dbReference>
<dbReference type="OrthoDB" id="2135053at2759"/>
<sequence>MHLRVLISVEHKADLIHKANVKKAYAKVKKQEGIEEPHTMQETTQDLGRFVPQHETPDSAAPTQAPPPKASAEKPTKKKLPYFYRVPKETEKREPQAPPRTRDEAVEQRRERHALWNKKSPSHLGRQRGQPDLGARMAVMLDKIKHT</sequence>
<evidence type="ECO:0000256" key="1">
    <source>
        <dbReference type="ARBA" id="ARBA00006800"/>
    </source>
</evidence>
<dbReference type="EMBL" id="KZ454992">
    <property type="protein sequence ID" value="PKI82977.1"/>
    <property type="molecule type" value="Genomic_DNA"/>
</dbReference>
<dbReference type="STRING" id="2020962.A0A2N1J8U3"/>
<evidence type="ECO:0000256" key="2">
    <source>
        <dbReference type="ARBA" id="ARBA00018780"/>
    </source>
</evidence>
<dbReference type="PANTHER" id="PTHR41805">
    <property type="entry name" value="EXPRESSED PROTEIN"/>
    <property type="match status" value="1"/>
</dbReference>
<feature type="region of interest" description="Disordered" evidence="3">
    <location>
        <begin position="27"/>
        <end position="135"/>
    </location>
</feature>
<proteinExistence type="inferred from homology"/>
<evidence type="ECO:0000313" key="5">
    <source>
        <dbReference type="Proteomes" id="UP000232875"/>
    </source>
</evidence>
<comment type="similarity">
    <text evidence="1">Belongs to the FYV7 family.</text>
</comment>
<reference evidence="4 5" key="1">
    <citation type="submission" date="2017-10" db="EMBL/GenBank/DDBJ databases">
        <title>A novel species of cold-tolerant Malassezia isolated from bats.</title>
        <authorList>
            <person name="Lorch J.M."/>
            <person name="Palmer J.M."/>
            <person name="Vanderwolf K.J."/>
            <person name="Schmidt K.Z."/>
            <person name="Verant M.L."/>
            <person name="Weller T.J."/>
            <person name="Blehert D.S."/>
        </authorList>
    </citation>
    <scope>NUCLEOTIDE SEQUENCE [LARGE SCALE GENOMIC DNA]</scope>
    <source>
        <strain evidence="4 5">NWHC:44797-103</strain>
    </source>
</reference>
<name>A0A2N1J8U3_9BASI</name>
<protein>
    <recommendedName>
        <fullName evidence="2">rRNA-processing protein FYV7</fullName>
    </recommendedName>
</protein>